<keyword evidence="8 12" id="KW-1133">Transmembrane helix</keyword>
<evidence type="ECO:0000256" key="10">
    <source>
        <dbReference type="ARBA" id="ARBA00045103"/>
    </source>
</evidence>
<evidence type="ECO:0000256" key="8">
    <source>
        <dbReference type="ARBA" id="ARBA00022989"/>
    </source>
</evidence>
<comment type="similarity">
    <text evidence="12">Belongs to the glycosyltransferase group 1 family.</text>
</comment>
<dbReference type="SUPFAM" id="SSF53756">
    <property type="entry name" value="UDP-Glycosyltransferase/glycogen phosphorylase"/>
    <property type="match status" value="1"/>
</dbReference>
<comment type="function">
    <text evidence="1 12">Mannosylates Man(2)GlcNAc(2)-dolichol diphosphate and Man(1)GlcNAc(2)-dolichol diphosphate to form Man(3)GlcNAc(2)-dolichol diphosphate.</text>
</comment>
<evidence type="ECO:0000256" key="1">
    <source>
        <dbReference type="ARBA" id="ARBA00003142"/>
    </source>
</evidence>
<protein>
    <recommendedName>
        <fullName evidence="12">Alpha-1,3/1,6-mannosyltransferase ALG2</fullName>
        <ecNumber evidence="12">2.4.1.132</ecNumber>
        <ecNumber evidence="12">2.4.1.257</ecNumber>
    </recommendedName>
    <alternativeName>
        <fullName evidence="12">GDP-Man:Man(1)GlcNAc(2)-PP-Dol alpha-1,3-mannosyltransferase</fullName>
    </alternativeName>
</protein>
<keyword evidence="16" id="KW-1185">Reference proteome</keyword>
<dbReference type="InterPro" id="IPR028098">
    <property type="entry name" value="Glyco_trans_4-like_N"/>
</dbReference>
<dbReference type="PANTHER" id="PTHR45918:SF1">
    <property type="entry name" value="ALPHA-1,3_1,6-MANNOSYLTRANSFERASE ALG2"/>
    <property type="match status" value="1"/>
</dbReference>
<dbReference type="GO" id="GO:0005789">
    <property type="term" value="C:endoplasmic reticulum membrane"/>
    <property type="evidence" value="ECO:0007669"/>
    <property type="project" value="UniProtKB-SubCell"/>
</dbReference>
<dbReference type="InterPro" id="IPR027054">
    <property type="entry name" value="ALG2"/>
</dbReference>
<accession>A0AAF0IMM4</accession>
<dbReference type="AlphaFoldDB" id="A0AAF0IMM4"/>
<evidence type="ECO:0000256" key="4">
    <source>
        <dbReference type="ARBA" id="ARBA00022676"/>
    </source>
</evidence>
<dbReference type="EMBL" id="CP119951">
    <property type="protein sequence ID" value="WFC94169.1"/>
    <property type="molecule type" value="Genomic_DNA"/>
</dbReference>
<evidence type="ECO:0000256" key="7">
    <source>
        <dbReference type="ARBA" id="ARBA00022824"/>
    </source>
</evidence>
<comment type="catalytic activity">
    <reaction evidence="11 12">
        <text>an alpha-D-Man-(1-&gt;3)-beta-D-Man-(1-&gt;4)-beta-D-GlcNAc-(1-&gt;4)-alpha-D-GlcNAc-diphospho-di-trans,poly-cis-dolichol + GDP-alpha-D-mannose = an alpha-D-Man-(1-&gt;3)-[alpha-D-Man-(1-&gt;6)]-beta-D-Man-(1-&gt;4)-beta-D-GlcNAc-(1-&gt;4)-alpha-D-GlcNAc-diphospho-di-trans,poly-cis-dolichol + GDP + H(+)</text>
        <dbReference type="Rhea" id="RHEA:29519"/>
        <dbReference type="Rhea" id="RHEA-COMP:19513"/>
        <dbReference type="Rhea" id="RHEA-COMP:19515"/>
        <dbReference type="ChEBI" id="CHEBI:15378"/>
        <dbReference type="ChEBI" id="CHEBI:57527"/>
        <dbReference type="ChEBI" id="CHEBI:58189"/>
        <dbReference type="ChEBI" id="CHEBI:132510"/>
        <dbReference type="ChEBI" id="CHEBI:132511"/>
        <dbReference type="EC" id="2.4.1.257"/>
    </reaction>
    <physiologicalReaction direction="left-to-right" evidence="11 12">
        <dbReference type="Rhea" id="RHEA:29520"/>
    </physiologicalReaction>
</comment>
<feature type="transmembrane region" description="Helical" evidence="12">
    <location>
        <begin position="499"/>
        <end position="522"/>
    </location>
</feature>
<feature type="domain" description="Glycosyltransferase subfamily 4-like N-terminal" evidence="14">
    <location>
        <begin position="14"/>
        <end position="219"/>
    </location>
</feature>
<comment type="pathway">
    <text evidence="3 12">Protein modification; protein glycosylation.</text>
</comment>
<dbReference type="GO" id="GO:0004378">
    <property type="term" value="F:GDP-Man:Man(1)GlcNAc(2)-PP-Dol alpha-1,3-mannosyltransferase activity"/>
    <property type="evidence" value="ECO:0007669"/>
    <property type="project" value="UniProtKB-UniRule"/>
</dbReference>
<keyword evidence="9 12" id="KW-0472">Membrane</keyword>
<keyword evidence="4 12" id="KW-0328">Glycosyltransferase</keyword>
<dbReference type="InterPro" id="IPR001296">
    <property type="entry name" value="Glyco_trans_1"/>
</dbReference>
<evidence type="ECO:0000256" key="11">
    <source>
        <dbReference type="ARBA" id="ARBA00045104"/>
    </source>
</evidence>
<gene>
    <name evidence="15" type="ORF">MBRA1_000801</name>
</gene>
<keyword evidence="5 12" id="KW-0808">Transferase</keyword>
<keyword evidence="7 12" id="KW-0256">Endoplasmic reticulum</keyword>
<organism evidence="15 16">
    <name type="scientific">Malassezia brasiliensis</name>
    <dbReference type="NCBI Taxonomy" id="1821822"/>
    <lineage>
        <taxon>Eukaryota</taxon>
        <taxon>Fungi</taxon>
        <taxon>Dikarya</taxon>
        <taxon>Basidiomycota</taxon>
        <taxon>Ustilaginomycotina</taxon>
        <taxon>Malasseziomycetes</taxon>
        <taxon>Malasseziales</taxon>
        <taxon>Malasseziaceae</taxon>
        <taxon>Malassezia</taxon>
    </lineage>
</organism>
<dbReference type="Proteomes" id="UP001216638">
    <property type="component" value="Chromosome 1"/>
</dbReference>
<dbReference type="PANTHER" id="PTHR45918">
    <property type="entry name" value="ALPHA-1,3/1,6-MANNOSYLTRANSFERASE ALG2"/>
    <property type="match status" value="1"/>
</dbReference>
<feature type="domain" description="Glycosyl transferase family 1" evidence="13">
    <location>
        <begin position="350"/>
        <end position="463"/>
    </location>
</feature>
<sequence length="525" mass="57471">MKPSVGFVHPDLGIGGAERFVVDAAVRLKELGHDVRIFTSHYDPSHAFEPTFDGTLSVVHAETRVPRSIFARLHLPMAILQQLSLVWQLCWATHGAQLAQRIPLLYAMLTSLPPSALPDVFVVDQLPVAIPLLKLLCARRVLYYCHFPDKEISASLAAQRKATGWLRSLYRLPLNALEEITTAFADRTVANSRFTALHFRRAFPRIQYTPHVIYPGVDEQAYQSARVSQALLAYEATHTSSVDKQTFDAVSAVLSVNDRPTFVSVNRFEAKKNIALALETVARLRSVSQSDLPRLLVAGGYDQRVHDNVETLAALRAQATRLGLPHVTLWCVPPTYEPPQSPPSLEAVKKAAVVFFPSLPSPLLHTLLLNKSVCALLYTPKNEHFGIVPLEAMACGVPVIATNTGGPLETVVDADVDARGLPQVADATGLLRAPEPRAWAHACALVLDWDDATLERIAINAKRRVALLFSVRAMGERLDADTSRLAALPPVSLVERAEALALVLAVLVLMGTALAYIIGFVVHRL</sequence>
<evidence type="ECO:0000256" key="12">
    <source>
        <dbReference type="RuleBase" id="RU367136"/>
    </source>
</evidence>
<evidence type="ECO:0000313" key="15">
    <source>
        <dbReference type="EMBL" id="WFC94169.1"/>
    </source>
</evidence>
<evidence type="ECO:0000313" key="16">
    <source>
        <dbReference type="Proteomes" id="UP001216638"/>
    </source>
</evidence>
<dbReference type="EC" id="2.4.1.257" evidence="12"/>
<dbReference type="Gene3D" id="3.40.50.2000">
    <property type="entry name" value="Glycogen Phosphorylase B"/>
    <property type="match status" value="2"/>
</dbReference>
<dbReference type="GO" id="GO:0102704">
    <property type="term" value="F:GDP-Man:Man(2)GlcNAc(2)-PP-Dol alpha-1,6-mannosyltransferase activity"/>
    <property type="evidence" value="ECO:0007669"/>
    <property type="project" value="UniProtKB-UniRule"/>
</dbReference>
<keyword evidence="6 12" id="KW-0812">Transmembrane</keyword>
<dbReference type="EC" id="2.4.1.132" evidence="12"/>
<evidence type="ECO:0000256" key="6">
    <source>
        <dbReference type="ARBA" id="ARBA00022692"/>
    </source>
</evidence>
<reference evidence="15" key="1">
    <citation type="submission" date="2023-03" db="EMBL/GenBank/DDBJ databases">
        <title>Mating type loci evolution in Malassezia.</title>
        <authorList>
            <person name="Coelho M.A."/>
        </authorList>
    </citation>
    <scope>NUCLEOTIDE SEQUENCE</scope>
    <source>
        <strain evidence="15">CBS 14135</strain>
    </source>
</reference>
<dbReference type="Pfam" id="PF13439">
    <property type="entry name" value="Glyco_transf_4"/>
    <property type="match status" value="1"/>
</dbReference>
<evidence type="ECO:0000259" key="13">
    <source>
        <dbReference type="Pfam" id="PF00534"/>
    </source>
</evidence>
<comment type="catalytic activity">
    <reaction evidence="10 12">
        <text>a beta-D-Man-(1-&gt;4)-beta-D-GlcNAc-(1-&gt;4)-alpha-D-GlcNAc-diphospho-di-trans,poly-cis-dolichol + GDP-alpha-D-mannose = an alpha-D-Man-(1-&gt;3)-beta-D-Man-(1-&gt;4)-beta-D-GlcNAc-(1-&gt;4)-alpha-D-GlcNAc-diphospho-di-trans,poly-cis-dolichol + GDP + H(+)</text>
        <dbReference type="Rhea" id="RHEA:29515"/>
        <dbReference type="Rhea" id="RHEA-COMP:19511"/>
        <dbReference type="Rhea" id="RHEA-COMP:19513"/>
        <dbReference type="ChEBI" id="CHEBI:15378"/>
        <dbReference type="ChEBI" id="CHEBI:57527"/>
        <dbReference type="ChEBI" id="CHEBI:58189"/>
        <dbReference type="ChEBI" id="CHEBI:58472"/>
        <dbReference type="ChEBI" id="CHEBI:132510"/>
        <dbReference type="EC" id="2.4.1.132"/>
    </reaction>
    <physiologicalReaction direction="left-to-right" evidence="10 12">
        <dbReference type="Rhea" id="RHEA:29516"/>
    </physiologicalReaction>
</comment>
<name>A0AAF0IMM4_9BASI</name>
<evidence type="ECO:0000256" key="2">
    <source>
        <dbReference type="ARBA" id="ARBA00004586"/>
    </source>
</evidence>
<comment type="subcellular location">
    <subcellularLocation>
        <location evidence="2 12">Endoplasmic reticulum membrane</location>
    </subcellularLocation>
</comment>
<dbReference type="Pfam" id="PF00534">
    <property type="entry name" value="Glycos_transf_1"/>
    <property type="match status" value="1"/>
</dbReference>
<evidence type="ECO:0000256" key="3">
    <source>
        <dbReference type="ARBA" id="ARBA00004922"/>
    </source>
</evidence>
<evidence type="ECO:0000256" key="9">
    <source>
        <dbReference type="ARBA" id="ARBA00023136"/>
    </source>
</evidence>
<evidence type="ECO:0000259" key="14">
    <source>
        <dbReference type="Pfam" id="PF13439"/>
    </source>
</evidence>
<evidence type="ECO:0000256" key="5">
    <source>
        <dbReference type="ARBA" id="ARBA00022679"/>
    </source>
</evidence>
<proteinExistence type="inferred from homology"/>